<evidence type="ECO:0000256" key="6">
    <source>
        <dbReference type="SAM" id="Phobius"/>
    </source>
</evidence>
<gene>
    <name evidence="7" type="ORF">HCDG_02166</name>
</gene>
<sequence>MARLGKDQQFKASSSCYTLQNHIHIISWNDFPARIHGEPLRNFRFLSTLGFTCTLMATWESILLTSTLGLSNGGLAGSVYIYIGSFIGFFTSVASMAEMASISPTSGGQYHWASEFGGRSYQKFLSYATGWLSVLGWQAAFASVCFLCGTLMQSLIQLNQPGYAAERWHGTLFTAAIALATTFINTHMASHLPSLEGLILILHVFGFFATMIPLWVMAERTPTKDVFTQFTNTAGWPTLGLACLVGQISPIFSFLAEEIKDASKVVPWCMISTALINGSLGFIMLITYLFTMGDLHEVIKAESGFSFITAFLNATGSKAATTSLGSLLVVMEACAAISVLATVSRQTFAFARDNALPFSQFFARVHPKSKVPVNSILASTVITILLSLINIGSTEAFNAIASLTIASLFMSYLVCIGCFIYRRLQWKEIPPARFSLGACGLPVNIISFLYLSFAIVFTFFPNNNYPTAVSMNWSVLVFGFVVIFAGLQYLIHGRKVYDGPVALRAQDCTSVAISPISGAIEIYHMRVTIDIENETVTAEK</sequence>
<keyword evidence="4 6" id="KW-1133">Transmembrane helix</keyword>
<keyword evidence="3 6" id="KW-0812">Transmembrane</keyword>
<dbReference type="GO" id="GO:0022857">
    <property type="term" value="F:transmembrane transporter activity"/>
    <property type="evidence" value="ECO:0007669"/>
    <property type="project" value="InterPro"/>
</dbReference>
<feature type="transmembrane region" description="Helical" evidence="6">
    <location>
        <begin position="268"/>
        <end position="290"/>
    </location>
</feature>
<evidence type="ECO:0000313" key="7">
    <source>
        <dbReference type="EMBL" id="EER44136.1"/>
    </source>
</evidence>
<protein>
    <submittedName>
        <fullName evidence="7">Amino acid permease</fullName>
    </submittedName>
</protein>
<keyword evidence="5 6" id="KW-0472">Membrane</keyword>
<dbReference type="GO" id="GO:0016020">
    <property type="term" value="C:membrane"/>
    <property type="evidence" value="ECO:0007669"/>
    <property type="project" value="UniProtKB-SubCell"/>
</dbReference>
<keyword evidence="2" id="KW-0813">Transport</keyword>
<dbReference type="AlphaFoldDB" id="C6H6W5"/>
<accession>C6H6W5</accession>
<dbReference type="Gene3D" id="1.20.1740.10">
    <property type="entry name" value="Amino acid/polyamine transporter I"/>
    <property type="match status" value="1"/>
</dbReference>
<feature type="transmembrane region" description="Helical" evidence="6">
    <location>
        <begin position="399"/>
        <end position="422"/>
    </location>
</feature>
<dbReference type="PANTHER" id="PTHR45649:SF2">
    <property type="entry name" value="ACID PERMEASE, PUTATIVE-RELATED"/>
    <property type="match status" value="1"/>
</dbReference>
<dbReference type="InterPro" id="IPR002293">
    <property type="entry name" value="AA/rel_permease1"/>
</dbReference>
<evidence type="ECO:0000256" key="5">
    <source>
        <dbReference type="ARBA" id="ARBA00023136"/>
    </source>
</evidence>
<feature type="transmembrane region" description="Helical" evidence="6">
    <location>
        <begin position="324"/>
        <end position="343"/>
    </location>
</feature>
<dbReference type="Pfam" id="PF13520">
    <property type="entry name" value="AA_permease_2"/>
    <property type="match status" value="1"/>
</dbReference>
<organism evidence="7 8">
    <name type="scientific">Ajellomyces capsulatus (strain H143)</name>
    <name type="common">Darling's disease fungus</name>
    <name type="synonym">Histoplasma capsulatum</name>
    <dbReference type="NCBI Taxonomy" id="544712"/>
    <lineage>
        <taxon>Eukaryota</taxon>
        <taxon>Fungi</taxon>
        <taxon>Dikarya</taxon>
        <taxon>Ascomycota</taxon>
        <taxon>Pezizomycotina</taxon>
        <taxon>Eurotiomycetes</taxon>
        <taxon>Eurotiomycetidae</taxon>
        <taxon>Onygenales</taxon>
        <taxon>Ajellomycetaceae</taxon>
        <taxon>Histoplasma</taxon>
    </lineage>
</organism>
<dbReference type="EMBL" id="GG692420">
    <property type="protein sequence ID" value="EER44136.1"/>
    <property type="molecule type" value="Genomic_DNA"/>
</dbReference>
<comment type="subcellular location">
    <subcellularLocation>
        <location evidence="1">Membrane</location>
        <topology evidence="1">Multi-pass membrane protein</topology>
    </subcellularLocation>
</comment>
<feature type="transmembrane region" description="Helical" evidence="6">
    <location>
        <begin position="371"/>
        <end position="393"/>
    </location>
</feature>
<feature type="transmembrane region" description="Helical" evidence="6">
    <location>
        <begin position="472"/>
        <end position="491"/>
    </location>
</feature>
<feature type="transmembrane region" description="Helical" evidence="6">
    <location>
        <begin position="198"/>
        <end position="216"/>
    </location>
</feature>
<feature type="transmembrane region" description="Helical" evidence="6">
    <location>
        <begin position="236"/>
        <end position="256"/>
    </location>
</feature>
<dbReference type="OrthoDB" id="3257095at2759"/>
<evidence type="ECO:0000256" key="1">
    <source>
        <dbReference type="ARBA" id="ARBA00004141"/>
    </source>
</evidence>
<dbReference type="PIRSF" id="PIRSF006060">
    <property type="entry name" value="AA_transporter"/>
    <property type="match status" value="1"/>
</dbReference>
<dbReference type="PANTHER" id="PTHR45649">
    <property type="entry name" value="AMINO-ACID PERMEASE BAT1"/>
    <property type="match status" value="1"/>
</dbReference>
<feature type="transmembrane region" description="Helical" evidence="6">
    <location>
        <begin position="43"/>
        <end position="59"/>
    </location>
</feature>
<name>C6H6W5_AJECH</name>
<reference evidence="8" key="1">
    <citation type="submission" date="2009-05" db="EMBL/GenBank/DDBJ databases">
        <title>The genome sequence of Ajellomyces capsulatus strain H143.</title>
        <authorList>
            <person name="Champion M."/>
            <person name="Cuomo C.A."/>
            <person name="Ma L.-J."/>
            <person name="Henn M.R."/>
            <person name="Sil A."/>
            <person name="Goldman B."/>
            <person name="Young S.K."/>
            <person name="Kodira C.D."/>
            <person name="Zeng Q."/>
            <person name="Koehrsen M."/>
            <person name="Alvarado L."/>
            <person name="Berlin A.M."/>
            <person name="Borenstein D."/>
            <person name="Chen Z."/>
            <person name="Engels R."/>
            <person name="Freedman E."/>
            <person name="Gellesch M."/>
            <person name="Goldberg J."/>
            <person name="Griggs A."/>
            <person name="Gujja S."/>
            <person name="Heiman D.I."/>
            <person name="Hepburn T.A."/>
            <person name="Howarth C."/>
            <person name="Jen D."/>
            <person name="Larson L."/>
            <person name="Lewis B."/>
            <person name="Mehta T."/>
            <person name="Park D."/>
            <person name="Pearson M."/>
            <person name="Roberts A."/>
            <person name="Saif S."/>
            <person name="Shea T.D."/>
            <person name="Shenoy N."/>
            <person name="Sisk P."/>
            <person name="Stolte C."/>
            <person name="Sykes S."/>
            <person name="Walk T."/>
            <person name="White J."/>
            <person name="Yandava C."/>
            <person name="Klein B."/>
            <person name="McEwen J.G."/>
            <person name="Puccia R."/>
            <person name="Goldman G.H."/>
            <person name="Felipe M.S."/>
            <person name="Nino-Vega G."/>
            <person name="San-Blas G."/>
            <person name="Taylor J.W."/>
            <person name="Mendoza L."/>
            <person name="Galagan J.E."/>
            <person name="Nusbaum C."/>
            <person name="Birren B.W."/>
        </authorList>
    </citation>
    <scope>NUCLEOTIDE SEQUENCE [LARGE SCALE GENOMIC DNA]</scope>
    <source>
        <strain evidence="8">H143</strain>
    </source>
</reference>
<feature type="transmembrane region" description="Helical" evidence="6">
    <location>
        <begin position="168"/>
        <end position="186"/>
    </location>
</feature>
<proteinExistence type="predicted"/>
<dbReference type="Proteomes" id="UP000002624">
    <property type="component" value="Unassembled WGS sequence"/>
</dbReference>
<feature type="transmembrane region" description="Helical" evidence="6">
    <location>
        <begin position="434"/>
        <end position="460"/>
    </location>
</feature>
<dbReference type="STRING" id="544712.C6H6W5"/>
<evidence type="ECO:0000256" key="4">
    <source>
        <dbReference type="ARBA" id="ARBA00022989"/>
    </source>
</evidence>
<feature type="transmembrane region" description="Helical" evidence="6">
    <location>
        <begin position="79"/>
        <end position="103"/>
    </location>
</feature>
<evidence type="ECO:0000313" key="8">
    <source>
        <dbReference type="Proteomes" id="UP000002624"/>
    </source>
</evidence>
<dbReference type="OMA" id="HWVSEYA"/>
<dbReference type="VEuPathDB" id="FungiDB:HCDG_02166"/>
<evidence type="ECO:0000256" key="2">
    <source>
        <dbReference type="ARBA" id="ARBA00022448"/>
    </source>
</evidence>
<evidence type="ECO:0000256" key="3">
    <source>
        <dbReference type="ARBA" id="ARBA00022692"/>
    </source>
</evidence>
<feature type="transmembrane region" description="Helical" evidence="6">
    <location>
        <begin position="124"/>
        <end position="156"/>
    </location>
</feature>
<dbReference type="HOGENOM" id="CLU_004495_6_1_1"/>